<keyword evidence="2" id="KW-1185">Reference proteome</keyword>
<name>A0A1H6KNM7_9GAMM</name>
<dbReference type="AlphaFoldDB" id="A0A1H6KNM7"/>
<dbReference type="OrthoDB" id="9897322at2"/>
<dbReference type="RefSeq" id="WP_092791076.1">
    <property type="nucleotide sequence ID" value="NZ_FNXF01000003.1"/>
</dbReference>
<protein>
    <submittedName>
        <fullName evidence="1">Uncharacterized protein</fullName>
    </submittedName>
</protein>
<evidence type="ECO:0000313" key="2">
    <source>
        <dbReference type="Proteomes" id="UP000199371"/>
    </source>
</evidence>
<dbReference type="STRING" id="173990.SAMN05660691_01091"/>
<sequence length="65" mass="7327">MPLKKDERKQKYSIIMGLMLKGENKKAFDELACMCGEDTGLFVLVDYDKAVSENQLRQQAKAGAE</sequence>
<proteinExistence type="predicted"/>
<organism evidence="1 2">
    <name type="scientific">Rheinheimera pacifica</name>
    <dbReference type="NCBI Taxonomy" id="173990"/>
    <lineage>
        <taxon>Bacteria</taxon>
        <taxon>Pseudomonadati</taxon>
        <taxon>Pseudomonadota</taxon>
        <taxon>Gammaproteobacteria</taxon>
        <taxon>Chromatiales</taxon>
        <taxon>Chromatiaceae</taxon>
        <taxon>Rheinheimera</taxon>
    </lineage>
</organism>
<dbReference type="EMBL" id="FNXF01000003">
    <property type="protein sequence ID" value="SEH73125.1"/>
    <property type="molecule type" value="Genomic_DNA"/>
</dbReference>
<evidence type="ECO:0000313" key="1">
    <source>
        <dbReference type="EMBL" id="SEH73125.1"/>
    </source>
</evidence>
<dbReference type="Proteomes" id="UP000199371">
    <property type="component" value="Unassembled WGS sequence"/>
</dbReference>
<reference evidence="2" key="1">
    <citation type="submission" date="2016-10" db="EMBL/GenBank/DDBJ databases">
        <authorList>
            <person name="Varghese N."/>
            <person name="Submissions S."/>
        </authorList>
    </citation>
    <scope>NUCLEOTIDE SEQUENCE [LARGE SCALE GENOMIC DNA]</scope>
    <source>
        <strain evidence="2">DSM 17616</strain>
    </source>
</reference>
<accession>A0A1H6KNM7</accession>
<gene>
    <name evidence="1" type="ORF">SAMN05660691_01091</name>
</gene>